<dbReference type="AlphaFoldDB" id="A0A8H7QMU1"/>
<dbReference type="EMBL" id="JAEPRC010000587">
    <property type="protein sequence ID" value="KAG2194428.1"/>
    <property type="molecule type" value="Genomic_DNA"/>
</dbReference>
<evidence type="ECO:0000313" key="3">
    <source>
        <dbReference type="Proteomes" id="UP000650833"/>
    </source>
</evidence>
<organism evidence="2 3">
    <name type="scientific">Mucor plumbeus</name>
    <dbReference type="NCBI Taxonomy" id="97098"/>
    <lineage>
        <taxon>Eukaryota</taxon>
        <taxon>Fungi</taxon>
        <taxon>Fungi incertae sedis</taxon>
        <taxon>Mucoromycota</taxon>
        <taxon>Mucoromycotina</taxon>
        <taxon>Mucoromycetes</taxon>
        <taxon>Mucorales</taxon>
        <taxon>Mucorineae</taxon>
        <taxon>Mucoraceae</taxon>
        <taxon>Mucor</taxon>
    </lineage>
</organism>
<sequence>MVLITFLNKDIKLVLVASYVLFAAVSNAAPTTISLIQRSSDSSSKVTHINGTLTDSDFTLPPLIPKRIIPATKFPKENDFESEYVSKNTHWYAEHGGNYTVTKRSDVETVGGFTMDLPPNPPPLPDYPKNVLVVKADTDKIKELTKYAGIAAAAYCRDVVPANNWKCKQCLKQIPDGKLIKTFTSFISDTNGFVLRSDKEKVIYLVFRGTNSIRNGITDIQFDFANYPNVKGAKVHRGFLNSYNEVVRSFFPDIQDQITAFPSYKVIVVGHSLGGAQALLAGMDLYQRESRLSSKNLSIFTVGAPRTGNAAFAYYVDSTGISFSRSVNERDIVPHLPPQATGYLHPGVEAWTKSSGNVQICTENIESDLCSNTIVPFTTISDHLSYYGINQGLCI</sequence>
<accession>A0A8H7QMU1</accession>
<dbReference type="PANTHER" id="PTHR45856:SF24">
    <property type="entry name" value="FUNGAL LIPASE-LIKE DOMAIN-CONTAINING PROTEIN"/>
    <property type="match status" value="1"/>
</dbReference>
<dbReference type="InterPro" id="IPR051218">
    <property type="entry name" value="Sec_MonoDiacylglyc_Lipase"/>
</dbReference>
<feature type="domain" description="Fungal lipase-type" evidence="1">
    <location>
        <begin position="204"/>
        <end position="339"/>
    </location>
</feature>
<dbReference type="GO" id="GO:0006629">
    <property type="term" value="P:lipid metabolic process"/>
    <property type="evidence" value="ECO:0007669"/>
    <property type="project" value="InterPro"/>
</dbReference>
<proteinExistence type="predicted"/>
<reference evidence="2" key="1">
    <citation type="submission" date="2020-12" db="EMBL/GenBank/DDBJ databases">
        <title>Metabolic potential, ecology and presence of endohyphal bacteria is reflected in genomic diversity of Mucoromycotina.</title>
        <authorList>
            <person name="Muszewska A."/>
            <person name="Okrasinska A."/>
            <person name="Steczkiewicz K."/>
            <person name="Drgas O."/>
            <person name="Orlowska M."/>
            <person name="Perlinska-Lenart U."/>
            <person name="Aleksandrzak-Piekarczyk T."/>
            <person name="Szatraj K."/>
            <person name="Zielenkiewicz U."/>
            <person name="Pilsyk S."/>
            <person name="Malc E."/>
            <person name="Mieczkowski P."/>
            <person name="Kruszewska J.S."/>
            <person name="Biernat P."/>
            <person name="Pawlowska J."/>
        </authorList>
    </citation>
    <scope>NUCLEOTIDE SEQUENCE</scope>
    <source>
        <strain evidence="2">CBS 226.32</strain>
    </source>
</reference>
<protein>
    <recommendedName>
        <fullName evidence="1">Fungal lipase-type domain-containing protein</fullName>
    </recommendedName>
</protein>
<name>A0A8H7QMU1_9FUNG</name>
<dbReference type="PANTHER" id="PTHR45856">
    <property type="entry name" value="ALPHA/BETA-HYDROLASES SUPERFAMILY PROTEIN"/>
    <property type="match status" value="1"/>
</dbReference>
<evidence type="ECO:0000313" key="2">
    <source>
        <dbReference type="EMBL" id="KAG2194428.1"/>
    </source>
</evidence>
<gene>
    <name evidence="2" type="ORF">INT46_003497</name>
</gene>
<dbReference type="Proteomes" id="UP000650833">
    <property type="component" value="Unassembled WGS sequence"/>
</dbReference>
<dbReference type="Gene3D" id="3.40.50.1820">
    <property type="entry name" value="alpha/beta hydrolase"/>
    <property type="match status" value="1"/>
</dbReference>
<dbReference type="SUPFAM" id="SSF53474">
    <property type="entry name" value="alpha/beta-Hydrolases"/>
    <property type="match status" value="1"/>
</dbReference>
<dbReference type="InterPro" id="IPR002921">
    <property type="entry name" value="Fungal_lipase-type"/>
</dbReference>
<evidence type="ECO:0000259" key="1">
    <source>
        <dbReference type="Pfam" id="PF01764"/>
    </source>
</evidence>
<keyword evidence="3" id="KW-1185">Reference proteome</keyword>
<dbReference type="OrthoDB" id="438440at2759"/>
<dbReference type="CDD" id="cd00519">
    <property type="entry name" value="Lipase_3"/>
    <property type="match status" value="1"/>
</dbReference>
<comment type="caution">
    <text evidence="2">The sequence shown here is derived from an EMBL/GenBank/DDBJ whole genome shotgun (WGS) entry which is preliminary data.</text>
</comment>
<dbReference type="InterPro" id="IPR029058">
    <property type="entry name" value="AB_hydrolase_fold"/>
</dbReference>
<dbReference type="Pfam" id="PF01764">
    <property type="entry name" value="Lipase_3"/>
    <property type="match status" value="1"/>
</dbReference>